<dbReference type="NCBIfam" id="TIGR00229">
    <property type="entry name" value="sensory_box"/>
    <property type="match status" value="1"/>
</dbReference>
<dbReference type="CDD" id="cd00130">
    <property type="entry name" value="PAS"/>
    <property type="match status" value="1"/>
</dbReference>
<dbReference type="EMBL" id="RYFG02000010">
    <property type="protein sequence ID" value="TRX02641.1"/>
    <property type="molecule type" value="Genomic_DNA"/>
</dbReference>
<evidence type="ECO:0000256" key="2">
    <source>
        <dbReference type="ARBA" id="ARBA00022475"/>
    </source>
</evidence>
<feature type="domain" description="PAS" evidence="9">
    <location>
        <begin position="46"/>
        <end position="71"/>
    </location>
</feature>
<evidence type="ECO:0000256" key="3">
    <source>
        <dbReference type="ARBA" id="ARBA00022481"/>
    </source>
</evidence>
<accession>A0ABY3CG17</accession>
<name>A0ABY3CG17_9GAMM</name>
<dbReference type="Pfam" id="PF08447">
    <property type="entry name" value="PAS_3"/>
    <property type="match status" value="1"/>
</dbReference>
<dbReference type="InterPro" id="IPR001610">
    <property type="entry name" value="PAC"/>
</dbReference>
<dbReference type="InterPro" id="IPR003122">
    <property type="entry name" value="Tar_rcpt_lig-bd"/>
</dbReference>
<dbReference type="InterPro" id="IPR000014">
    <property type="entry name" value="PAS"/>
</dbReference>
<evidence type="ECO:0000256" key="8">
    <source>
        <dbReference type="SAM" id="Phobius"/>
    </source>
</evidence>
<evidence type="ECO:0000259" key="9">
    <source>
        <dbReference type="PROSITE" id="PS50112"/>
    </source>
</evidence>
<evidence type="ECO:0000256" key="1">
    <source>
        <dbReference type="ARBA" id="ARBA00004236"/>
    </source>
</evidence>
<dbReference type="Gene3D" id="6.10.340.10">
    <property type="match status" value="1"/>
</dbReference>
<dbReference type="SUPFAM" id="SSF55785">
    <property type="entry name" value="PYP-like sensor domain (PAS domain)"/>
    <property type="match status" value="1"/>
</dbReference>
<dbReference type="Gene3D" id="3.30.450.20">
    <property type="entry name" value="PAS domain"/>
    <property type="match status" value="2"/>
</dbReference>
<gene>
    <name evidence="11" type="ORF">EKO24_002410</name>
</gene>
<keyword evidence="6 8" id="KW-0472">Membrane</keyword>
<evidence type="ECO:0000256" key="7">
    <source>
        <dbReference type="ARBA" id="ARBA00023224"/>
    </source>
</evidence>
<evidence type="ECO:0000256" key="6">
    <source>
        <dbReference type="ARBA" id="ARBA00023136"/>
    </source>
</evidence>
<evidence type="ECO:0000256" key="5">
    <source>
        <dbReference type="ARBA" id="ARBA00022989"/>
    </source>
</evidence>
<dbReference type="Proteomes" id="UP000733744">
    <property type="component" value="Unassembled WGS sequence"/>
</dbReference>
<keyword evidence="7" id="KW-0807">Transducer</keyword>
<comment type="caution">
    <text evidence="11">The sequence shown here is derived from an EMBL/GenBank/DDBJ whole genome shotgun (WGS) entry which is preliminary data.</text>
</comment>
<dbReference type="PANTHER" id="PTHR44757">
    <property type="entry name" value="DIGUANYLATE CYCLASE DGCP"/>
    <property type="match status" value="1"/>
</dbReference>
<dbReference type="SMART" id="SM00091">
    <property type="entry name" value="PAS"/>
    <property type="match status" value="2"/>
</dbReference>
<evidence type="ECO:0000313" key="12">
    <source>
        <dbReference type="Proteomes" id="UP000733744"/>
    </source>
</evidence>
<dbReference type="InterPro" id="IPR052155">
    <property type="entry name" value="Biofilm_reg_signaling"/>
</dbReference>
<dbReference type="Pfam" id="PF00989">
    <property type="entry name" value="PAS"/>
    <property type="match status" value="1"/>
</dbReference>
<reference evidence="11 12" key="1">
    <citation type="journal article" date="2019" name="Antonie Van Leeuwenhoek">
        <title>Description of 'Ca. Methylobacter oryzae' KRF1, a novel species from the environmentally important Methylobacter clade 2.</title>
        <authorList>
            <person name="Khatri K."/>
            <person name="Mohite J.A."/>
            <person name="Pandit P.S."/>
            <person name="Bahulikar R."/>
            <person name="Rahalkar M.C."/>
        </authorList>
    </citation>
    <scope>NUCLEOTIDE SEQUENCE [LARGE SCALE GENOMIC DNA]</scope>
    <source>
        <strain evidence="11 12">KRF1</strain>
    </source>
</reference>
<dbReference type="InterPro" id="IPR013767">
    <property type="entry name" value="PAS_fold"/>
</dbReference>
<keyword evidence="12" id="KW-1185">Reference proteome</keyword>
<feature type="domain" description="PAS" evidence="9">
    <location>
        <begin position="451"/>
        <end position="493"/>
    </location>
</feature>
<keyword evidence="5 8" id="KW-1133">Transmembrane helix</keyword>
<dbReference type="PROSITE" id="PS50885">
    <property type="entry name" value="HAMP"/>
    <property type="match status" value="1"/>
</dbReference>
<dbReference type="PROSITE" id="PS50112">
    <property type="entry name" value="PAS"/>
    <property type="match status" value="2"/>
</dbReference>
<dbReference type="Pfam" id="PF02203">
    <property type="entry name" value="TarH"/>
    <property type="match status" value="1"/>
</dbReference>
<organism evidence="11 12">
    <name type="scientific">Candidatus Methylobacter oryzae</name>
    <dbReference type="NCBI Taxonomy" id="2497749"/>
    <lineage>
        <taxon>Bacteria</taxon>
        <taxon>Pseudomonadati</taxon>
        <taxon>Pseudomonadota</taxon>
        <taxon>Gammaproteobacteria</taxon>
        <taxon>Methylococcales</taxon>
        <taxon>Methylococcaceae</taxon>
        <taxon>Methylobacter</taxon>
    </lineage>
</organism>
<comment type="subcellular location">
    <subcellularLocation>
        <location evidence="1">Cell membrane</location>
    </subcellularLocation>
</comment>
<evidence type="ECO:0000313" key="11">
    <source>
        <dbReference type="EMBL" id="TRX02641.1"/>
    </source>
</evidence>
<keyword evidence="2" id="KW-1003">Cell membrane</keyword>
<sequence length="605" mass="66895">MSAGSSPGCAIFWHGYGVKLHMKNNKHVTNVEKNLTDSDSIVSNTDLKGIITYANDTFVRISGYSREELIGVPHNIVRHPDMPPEAFADLWRSMKAGRPWTGVVKNRCKNGDHYWVLATAAPIHVNDQVVGYMSVRSKVGREQIEAVDPVYRLFREGKARNLRIQDGKIVKAGLLEQFKLSKDCNIKFRLVATLALLTMLMLTAGGIELFGTSKAKEGLSAVYEDSALPISQIASIQKLLLFIRLNIAASLNTPTPEVILKNTAEVEQNIEKSTRLWDEYMKHQLSNEGKILAAKFDESRRLLVVDGLKPAIAALRANDIAEANRIVADKINTFYPIVGDSIQQLMQLQLAMAKQVFGTAQSRYETVSIISICLLAGGIALILWQGVALIRVIIYPLEVSIAHFRQIAQGNYKNVIEIAHHNEIGKVMEAIKSMQTRLGFDVAEAKRIADENLLVKNALDNVSTGVMIADNYGEIIYTNKAVNDILSKAEEDICKELPNFSVANLVGSRIDSFHKNHAHQRQLLASLTDSYGASMELGGRFMAVTVNPVINEQGQRLGSVVEWQDRTAEIAVEKEVSTVVVASSMGDFTKRFNLKGKIGLLLVKS</sequence>
<evidence type="ECO:0000256" key="4">
    <source>
        <dbReference type="ARBA" id="ARBA00022692"/>
    </source>
</evidence>
<dbReference type="InterPro" id="IPR035965">
    <property type="entry name" value="PAS-like_dom_sf"/>
</dbReference>
<proteinExistence type="predicted"/>
<evidence type="ECO:0000259" key="10">
    <source>
        <dbReference type="PROSITE" id="PS50885"/>
    </source>
</evidence>
<protein>
    <submittedName>
        <fullName evidence="11">PAS domain-containing protein</fullName>
    </submittedName>
</protein>
<feature type="domain" description="HAMP" evidence="10">
    <location>
        <begin position="391"/>
        <end position="443"/>
    </location>
</feature>
<dbReference type="InterPro" id="IPR003660">
    <property type="entry name" value="HAMP_dom"/>
</dbReference>
<dbReference type="InterPro" id="IPR013655">
    <property type="entry name" value="PAS_fold_3"/>
</dbReference>
<keyword evidence="3" id="KW-0488">Methylation</keyword>
<feature type="transmembrane region" description="Helical" evidence="8">
    <location>
        <begin position="188"/>
        <end position="210"/>
    </location>
</feature>
<feature type="transmembrane region" description="Helical" evidence="8">
    <location>
        <begin position="369"/>
        <end position="394"/>
    </location>
</feature>
<keyword evidence="4 8" id="KW-0812">Transmembrane</keyword>
<dbReference type="SUPFAM" id="SSF158472">
    <property type="entry name" value="HAMP domain-like"/>
    <property type="match status" value="1"/>
</dbReference>
<dbReference type="PANTHER" id="PTHR44757:SF2">
    <property type="entry name" value="BIOFILM ARCHITECTURE MAINTENANCE PROTEIN MBAA"/>
    <property type="match status" value="1"/>
</dbReference>
<dbReference type="SMART" id="SM00086">
    <property type="entry name" value="PAC"/>
    <property type="match status" value="1"/>
</dbReference>